<dbReference type="OrthoDB" id="9766811at2"/>
<dbReference type="InterPro" id="IPR052199">
    <property type="entry name" value="MIPS"/>
</dbReference>
<sequence>MIRTAVFGIGNCASSLVQGISSVRRRGTDTPGIMFEKLGGYGPEDIEIVAAFDIDRRKVGQPLNEAIFAAPNNTLVFEDQPLFADVTVSAGQILDGIADTMLGADPDLCFEPIESGEASREDIIRQLKESGAEVAINFLPVGSQQATEFYAGCALEAGLAFVNAIPVLIASNDEWSGRFRAAGLPVLGDDIKAQVGATIVHRALVSLFKKRGADLERSYQLNVGGNSDFLNMMSAGRLTTKRKSKTESVQSVTRERLADNDLRVGPSDYVAWLNDRKVAFIRLEGLLFGGAPINVEVRLDVEDSPNAAALAITAIRAARIALDRGDCGALPDLCAYLFKHPPVQMDDGVAMDSLLAYTENDG</sequence>
<dbReference type="InterPro" id="IPR002587">
    <property type="entry name" value="Myo-inos-1-P_Synthase"/>
</dbReference>
<dbReference type="GO" id="GO:0008654">
    <property type="term" value="P:phospholipid biosynthetic process"/>
    <property type="evidence" value="ECO:0007669"/>
    <property type="project" value="InterPro"/>
</dbReference>
<evidence type="ECO:0000313" key="4">
    <source>
        <dbReference type="Proteomes" id="UP000221168"/>
    </source>
</evidence>
<comment type="caution">
    <text evidence="3">The sequence shown here is derived from an EMBL/GenBank/DDBJ whole genome shotgun (WGS) entry which is preliminary data.</text>
</comment>
<dbReference type="GO" id="GO:0004512">
    <property type="term" value="F:inositol-3-phosphate synthase activity"/>
    <property type="evidence" value="ECO:0007669"/>
    <property type="project" value="InterPro"/>
</dbReference>
<organism evidence="3 4">
    <name type="scientific">Zhengella mangrovi</name>
    <dbReference type="NCBI Taxonomy" id="1982044"/>
    <lineage>
        <taxon>Bacteria</taxon>
        <taxon>Pseudomonadati</taxon>
        <taxon>Pseudomonadota</taxon>
        <taxon>Alphaproteobacteria</taxon>
        <taxon>Hyphomicrobiales</taxon>
        <taxon>Notoacmeibacteraceae</taxon>
        <taxon>Zhengella</taxon>
    </lineage>
</organism>
<dbReference type="SUPFAM" id="SSF51735">
    <property type="entry name" value="NAD(P)-binding Rossmann-fold domains"/>
    <property type="match status" value="1"/>
</dbReference>
<dbReference type="Gene3D" id="3.30.360.10">
    <property type="entry name" value="Dihydrodipicolinate Reductase, domain 2"/>
    <property type="match status" value="1"/>
</dbReference>
<name>A0A2G1QJI7_9HYPH</name>
<dbReference type="GO" id="GO:0006021">
    <property type="term" value="P:inositol biosynthetic process"/>
    <property type="evidence" value="ECO:0007669"/>
    <property type="project" value="InterPro"/>
</dbReference>
<dbReference type="AlphaFoldDB" id="A0A2G1QJI7"/>
<protein>
    <submittedName>
        <fullName evidence="3">Inositol-3-phosphate synthase</fullName>
    </submittedName>
</protein>
<dbReference type="SUPFAM" id="SSF55347">
    <property type="entry name" value="Glyceraldehyde-3-phosphate dehydrogenase-like, C-terminal domain"/>
    <property type="match status" value="1"/>
</dbReference>
<evidence type="ECO:0000313" key="3">
    <source>
        <dbReference type="EMBL" id="PHP65662.1"/>
    </source>
</evidence>
<accession>A0A2G1QJI7</accession>
<dbReference type="InterPro" id="IPR036291">
    <property type="entry name" value="NAD(P)-bd_dom_sf"/>
</dbReference>
<dbReference type="EMBL" id="PDVP01000013">
    <property type="protein sequence ID" value="PHP65662.1"/>
    <property type="molecule type" value="Genomic_DNA"/>
</dbReference>
<proteinExistence type="inferred from homology"/>
<gene>
    <name evidence="3" type="ORF">CSC94_17595</name>
</gene>
<comment type="similarity">
    <text evidence="1">Belongs to the myo-inositol 1-phosphate synthase family.</text>
</comment>
<feature type="domain" description="Myo-inositol-1-phosphate synthase GAPDH-like" evidence="2">
    <location>
        <begin position="196"/>
        <end position="304"/>
    </location>
</feature>
<evidence type="ECO:0000256" key="1">
    <source>
        <dbReference type="ARBA" id="ARBA00010813"/>
    </source>
</evidence>
<evidence type="ECO:0000259" key="2">
    <source>
        <dbReference type="Pfam" id="PF01658"/>
    </source>
</evidence>
<reference evidence="3 4" key="1">
    <citation type="submission" date="2017-10" db="EMBL/GenBank/DDBJ databases">
        <title>Sedimentibacterium mangrovi gen. nov., sp. nov., a novel member of family Phyllobacteriacea isolated from mangrove sediment.</title>
        <authorList>
            <person name="Liao H."/>
            <person name="Tian Y."/>
        </authorList>
    </citation>
    <scope>NUCLEOTIDE SEQUENCE [LARGE SCALE GENOMIC DNA]</scope>
    <source>
        <strain evidence="3 4">X9-2-2</strain>
    </source>
</reference>
<dbReference type="PANTHER" id="PTHR43125:SF1">
    <property type="entry name" value="INOSITOL-3-PHOSPHATE SYNTHASE"/>
    <property type="match status" value="1"/>
</dbReference>
<dbReference type="Gene3D" id="3.40.50.720">
    <property type="entry name" value="NAD(P)-binding Rossmann-like Domain"/>
    <property type="match status" value="1"/>
</dbReference>
<dbReference type="RefSeq" id="WP_099307689.1">
    <property type="nucleotide sequence ID" value="NZ_PDVP01000013.1"/>
</dbReference>
<dbReference type="Pfam" id="PF01658">
    <property type="entry name" value="Inos-1-P_synth"/>
    <property type="match status" value="1"/>
</dbReference>
<dbReference type="Proteomes" id="UP000221168">
    <property type="component" value="Unassembled WGS sequence"/>
</dbReference>
<dbReference type="PIRSF" id="PIRSF015578">
    <property type="entry name" value="Myoinos-ppht_syn"/>
    <property type="match status" value="1"/>
</dbReference>
<dbReference type="PANTHER" id="PTHR43125">
    <property type="entry name" value="INOSITOL-3-PHOSPHATE SYNTHASE"/>
    <property type="match status" value="1"/>
</dbReference>
<keyword evidence="4" id="KW-1185">Reference proteome</keyword>
<dbReference type="InterPro" id="IPR013021">
    <property type="entry name" value="Myo-inos-1-P_Synthase_GAPDH"/>
</dbReference>